<gene>
    <name evidence="1" type="ORF">DPEC_G00080810</name>
</gene>
<dbReference type="Proteomes" id="UP001157502">
    <property type="component" value="Chromosome 7"/>
</dbReference>
<accession>A0ACC2GY34</accession>
<sequence length="817" mass="90598">MEIGTEISKKIRAAIKGKLQELGAYVDEELPDYIMVMVANKKTSQQMSDDLSLFLGNNTIKFTVWLHGVLEKLRSVAEEPASTRPPMYSHTRAVAGNGERKEEESKGLAVSSSRYDRTEAYVSSSAHKHRGVFSDQTMSRPVKALMDAPSAEAVIDIKPEQEDEFISEDIVDMGVLPGRLRGSTSVGGGVRASAQIYRPPQGRSSETGRSADVHRSSGTGRSADVHRSSEGSSGSHGRQQHEIYQLDSRNSRDSRGYRDGGSSTDVRGYRDGGSSRIDDGSRKRKAPVASSVVVINQAADEGPDSDDLEEEDEDDEGYGVKVMSSRVSLPSKPERKPTLPPAKQANKNLLMRAMSEAQVSVNKTTTYKPISQRQMVPVAPRTRSATDEMNAAIQLVQEHLHGLAPRVQTYTPSEPQPPRQLAPPRTLTSRLQLDVPAENMRPLQSDYLALEVAEGNAVKPFDTRSFIMRRPELGEEVRPGRSRLPEEVGPNRSRLPEEVGPGRSRLGNLQPEVPLSSRLGLEENVPVRSRLGLEENVPVRSRLGLEEVATMRSSRAEETAVPIRSRLGNMVEEDLPALPRMVQQTNRERAEAMRSSSPKFIVTLDGVPSPLGNLGDCDMETDDSCPKPVKLSMSEPFIHLGPKPKISIHQRLLCDSQYTDEEEMDVEKGEETVTVKRQKVPDRCKFWPICKSGDECMYHHPTTQCKIFPSCKFGDKCLFIHPNCKFDSKCSKPDCPFTHVSRRGPAPFTPPVRPAPPPQTSSVCRFFPECKKMDCPFYHPKPCRFAAQCKRGTCPFFHPSVSVPPRHALKWTKTLSS</sequence>
<evidence type="ECO:0000313" key="2">
    <source>
        <dbReference type="Proteomes" id="UP001157502"/>
    </source>
</evidence>
<evidence type="ECO:0000313" key="1">
    <source>
        <dbReference type="EMBL" id="KAJ8008668.1"/>
    </source>
</evidence>
<comment type="caution">
    <text evidence="1">The sequence shown here is derived from an EMBL/GenBank/DDBJ whole genome shotgun (WGS) entry which is preliminary data.</text>
</comment>
<protein>
    <submittedName>
        <fullName evidence="1">Uncharacterized protein</fullName>
    </submittedName>
</protein>
<dbReference type="EMBL" id="CM055734">
    <property type="protein sequence ID" value="KAJ8008668.1"/>
    <property type="molecule type" value="Genomic_DNA"/>
</dbReference>
<name>A0ACC2GY34_DALPE</name>
<proteinExistence type="predicted"/>
<reference evidence="1" key="1">
    <citation type="submission" date="2021-05" db="EMBL/GenBank/DDBJ databases">
        <authorList>
            <person name="Pan Q."/>
            <person name="Jouanno E."/>
            <person name="Zahm M."/>
            <person name="Klopp C."/>
            <person name="Cabau C."/>
            <person name="Louis A."/>
            <person name="Berthelot C."/>
            <person name="Parey E."/>
            <person name="Roest Crollius H."/>
            <person name="Montfort J."/>
            <person name="Robinson-Rechavi M."/>
            <person name="Bouchez O."/>
            <person name="Lampietro C."/>
            <person name="Lopez Roques C."/>
            <person name="Donnadieu C."/>
            <person name="Postlethwait J."/>
            <person name="Bobe J."/>
            <person name="Dillon D."/>
            <person name="Chandos A."/>
            <person name="von Hippel F."/>
            <person name="Guiguen Y."/>
        </authorList>
    </citation>
    <scope>NUCLEOTIDE SEQUENCE</scope>
    <source>
        <strain evidence="1">YG-Jan2019</strain>
    </source>
</reference>
<organism evidence="1 2">
    <name type="scientific">Dallia pectoralis</name>
    <name type="common">Alaska blackfish</name>
    <dbReference type="NCBI Taxonomy" id="75939"/>
    <lineage>
        <taxon>Eukaryota</taxon>
        <taxon>Metazoa</taxon>
        <taxon>Chordata</taxon>
        <taxon>Craniata</taxon>
        <taxon>Vertebrata</taxon>
        <taxon>Euteleostomi</taxon>
        <taxon>Actinopterygii</taxon>
        <taxon>Neopterygii</taxon>
        <taxon>Teleostei</taxon>
        <taxon>Protacanthopterygii</taxon>
        <taxon>Esociformes</taxon>
        <taxon>Umbridae</taxon>
        <taxon>Dallia</taxon>
    </lineage>
</organism>
<keyword evidence="2" id="KW-1185">Reference proteome</keyword>